<dbReference type="AlphaFoldDB" id="A0AAJ0IAN8"/>
<protein>
    <submittedName>
        <fullName evidence="1">Uncharacterized protein</fullName>
    </submittedName>
</protein>
<evidence type="ECO:0000313" key="2">
    <source>
        <dbReference type="Proteomes" id="UP001285908"/>
    </source>
</evidence>
<keyword evidence="2" id="KW-1185">Reference proteome</keyword>
<proteinExistence type="predicted"/>
<dbReference type="EMBL" id="JAULSX010000003">
    <property type="protein sequence ID" value="KAK3495021.1"/>
    <property type="molecule type" value="Genomic_DNA"/>
</dbReference>
<reference evidence="1 2" key="1">
    <citation type="journal article" date="2023" name="Mol. Phylogenet. Evol.">
        <title>Genome-scale phylogeny and comparative genomics of the fungal order Sordariales.</title>
        <authorList>
            <person name="Hensen N."/>
            <person name="Bonometti L."/>
            <person name="Westerberg I."/>
            <person name="Brannstrom I.O."/>
            <person name="Guillou S."/>
            <person name="Cros-Aarteil S."/>
            <person name="Calhoun S."/>
            <person name="Haridas S."/>
            <person name="Kuo A."/>
            <person name="Mondo S."/>
            <person name="Pangilinan J."/>
            <person name="Riley R."/>
            <person name="LaButti K."/>
            <person name="Andreopoulos B."/>
            <person name="Lipzen A."/>
            <person name="Chen C."/>
            <person name="Yan M."/>
            <person name="Daum C."/>
            <person name="Ng V."/>
            <person name="Clum A."/>
            <person name="Steindorff A."/>
            <person name="Ohm R.A."/>
            <person name="Martin F."/>
            <person name="Silar P."/>
            <person name="Natvig D.O."/>
            <person name="Lalanne C."/>
            <person name="Gautier V."/>
            <person name="Ament-Velasquez S.L."/>
            <person name="Kruys A."/>
            <person name="Hutchinson M.I."/>
            <person name="Powell A.J."/>
            <person name="Barry K."/>
            <person name="Miller A.N."/>
            <person name="Grigoriev I.V."/>
            <person name="Debuchy R."/>
            <person name="Gladieux P."/>
            <person name="Hiltunen Thoren M."/>
            <person name="Johannesson H."/>
        </authorList>
    </citation>
    <scope>NUCLEOTIDE SEQUENCE [LARGE SCALE GENOMIC DNA]</scope>
    <source>
        <strain evidence="1 2">FGSC 10403</strain>
    </source>
</reference>
<comment type="caution">
    <text evidence="1">The sequence shown here is derived from an EMBL/GenBank/DDBJ whole genome shotgun (WGS) entry which is preliminary data.</text>
</comment>
<name>A0AAJ0IAN8_9PEZI</name>
<organism evidence="1 2">
    <name type="scientific">Neurospora hispaniola</name>
    <dbReference type="NCBI Taxonomy" id="588809"/>
    <lineage>
        <taxon>Eukaryota</taxon>
        <taxon>Fungi</taxon>
        <taxon>Dikarya</taxon>
        <taxon>Ascomycota</taxon>
        <taxon>Pezizomycotina</taxon>
        <taxon>Sordariomycetes</taxon>
        <taxon>Sordariomycetidae</taxon>
        <taxon>Sordariales</taxon>
        <taxon>Sordariaceae</taxon>
        <taxon>Neurospora</taxon>
    </lineage>
</organism>
<dbReference type="RefSeq" id="XP_062694450.1">
    <property type="nucleotide sequence ID" value="XM_062834821.1"/>
</dbReference>
<dbReference type="GeneID" id="87872443"/>
<gene>
    <name evidence="1" type="ORF">B0T23DRAFT_314693</name>
</gene>
<evidence type="ECO:0000313" key="1">
    <source>
        <dbReference type="EMBL" id="KAK3495021.1"/>
    </source>
</evidence>
<accession>A0AAJ0IAN8</accession>
<dbReference type="Proteomes" id="UP001285908">
    <property type="component" value="Unassembled WGS sequence"/>
</dbReference>
<sequence length="85" mass="9742">MVGRASRLQICVKEPICLVWSGVHSIVGSRRRHDENLRQHVYDDLSDDSQNPILHWGQQMAKPDKSIRDSFLPYHAGGFSHSDCR</sequence>